<evidence type="ECO:0000313" key="1">
    <source>
        <dbReference type="EMBL" id="KKL73457.1"/>
    </source>
</evidence>
<proteinExistence type="predicted"/>
<reference evidence="1" key="1">
    <citation type="journal article" date="2015" name="Nature">
        <title>Complex archaea that bridge the gap between prokaryotes and eukaryotes.</title>
        <authorList>
            <person name="Spang A."/>
            <person name="Saw J.H."/>
            <person name="Jorgensen S.L."/>
            <person name="Zaremba-Niedzwiedzka K."/>
            <person name="Martijn J."/>
            <person name="Lind A.E."/>
            <person name="van Eijk R."/>
            <person name="Schleper C."/>
            <person name="Guy L."/>
            <person name="Ettema T.J."/>
        </authorList>
    </citation>
    <scope>NUCLEOTIDE SEQUENCE</scope>
</reference>
<comment type="caution">
    <text evidence="1">The sequence shown here is derived from an EMBL/GenBank/DDBJ whole genome shotgun (WGS) entry which is preliminary data.</text>
</comment>
<dbReference type="AlphaFoldDB" id="A0A0F9HEE4"/>
<sequence length="138" mass="15322">MTRWVTARAEEVRQPVSDETLSGFNVGQLWSLYIGLRRLELVEPLQSAVQQLAEQLYQYGSKHHWRHVVTLHDFGDSEGGQATGSSVEGGGWAMVICPECNGTGTCHGCEYEEEYDLLGGLPKHDRCLRCDGVKEVVA</sequence>
<gene>
    <name evidence="1" type="ORF">LCGC14_2074710</name>
</gene>
<protein>
    <submittedName>
        <fullName evidence="1">Uncharacterized protein</fullName>
    </submittedName>
</protein>
<name>A0A0F9HEE4_9ZZZZ</name>
<dbReference type="EMBL" id="LAZR01024951">
    <property type="protein sequence ID" value="KKL73457.1"/>
    <property type="molecule type" value="Genomic_DNA"/>
</dbReference>
<accession>A0A0F9HEE4</accession>
<organism evidence="1">
    <name type="scientific">marine sediment metagenome</name>
    <dbReference type="NCBI Taxonomy" id="412755"/>
    <lineage>
        <taxon>unclassified sequences</taxon>
        <taxon>metagenomes</taxon>
        <taxon>ecological metagenomes</taxon>
    </lineage>
</organism>